<organism evidence="2 3">
    <name type="scientific">Nitrospina gracilis (strain 3/211)</name>
    <dbReference type="NCBI Taxonomy" id="1266370"/>
    <lineage>
        <taxon>Bacteria</taxon>
        <taxon>Pseudomonadati</taxon>
        <taxon>Nitrospinota/Tectimicrobiota group</taxon>
        <taxon>Nitrospinota</taxon>
        <taxon>Nitrospinia</taxon>
        <taxon>Nitrospinales</taxon>
        <taxon>Nitrospinaceae</taxon>
        <taxon>Nitrospina</taxon>
    </lineage>
</organism>
<evidence type="ECO:0000259" key="1">
    <source>
        <dbReference type="Pfam" id="PF23892"/>
    </source>
</evidence>
<dbReference type="Pfam" id="PF23892">
    <property type="entry name" value="Ig_CycH"/>
    <property type="match status" value="2"/>
</dbReference>
<dbReference type="InterPro" id="IPR056412">
    <property type="entry name" value="Ig_CycH"/>
</dbReference>
<gene>
    <name evidence="2" type="ORF">NITGR_190012</name>
</gene>
<dbReference type="InParanoid" id="M1Z9P4"/>
<dbReference type="EMBL" id="CAQJ01000021">
    <property type="protein sequence ID" value="CCQ89902.1"/>
    <property type="molecule type" value="Genomic_DNA"/>
</dbReference>
<keyword evidence="3" id="KW-1185">Reference proteome</keyword>
<evidence type="ECO:0000313" key="3">
    <source>
        <dbReference type="Proteomes" id="UP000011704"/>
    </source>
</evidence>
<evidence type="ECO:0000313" key="2">
    <source>
        <dbReference type="EMBL" id="CCQ89902.1"/>
    </source>
</evidence>
<dbReference type="OrthoDB" id="9776053at2"/>
<feature type="domain" description="Cytochrome c-type biogenesis protein H Ig-like" evidence="1">
    <location>
        <begin position="173"/>
        <end position="266"/>
    </location>
</feature>
<reference evidence="2 3" key="1">
    <citation type="journal article" date="2013" name="Front. Microbiol.">
        <title>The genome of Nitrospina gracilis illuminates the metabolism and evolution of the major marine nitrite oxidizer.</title>
        <authorList>
            <person name="Luecker S."/>
            <person name="Nowka B."/>
            <person name="Rattei T."/>
            <person name="Spieck E."/>
            <person name="and Daims H."/>
        </authorList>
    </citation>
    <scope>NUCLEOTIDE SEQUENCE [LARGE SCALE GENOMIC DNA]</scope>
    <source>
        <strain evidence="2 3">3/211</strain>
    </source>
</reference>
<protein>
    <recommendedName>
        <fullName evidence="1">Cytochrome c-type biogenesis protein H Ig-like domain-containing protein</fullName>
    </recommendedName>
</protein>
<dbReference type="Proteomes" id="UP000011704">
    <property type="component" value="Unassembled WGS sequence"/>
</dbReference>
<name>M1Z9P4_NITG3</name>
<dbReference type="PROSITE" id="PS51257">
    <property type="entry name" value="PROKAR_LIPOPROTEIN"/>
    <property type="match status" value="1"/>
</dbReference>
<dbReference type="STRING" id="1266370.NITGR_190012"/>
<dbReference type="HOGENOM" id="CLU_986352_0_0_0"/>
<comment type="caution">
    <text evidence="2">The sequence shown here is derived from an EMBL/GenBank/DDBJ whole genome shotgun (WGS) entry which is preliminary data.</text>
</comment>
<dbReference type="AlphaFoldDB" id="M1Z9P4"/>
<feature type="domain" description="Cytochrome c-type biogenesis protein H Ig-like" evidence="1">
    <location>
        <begin position="63"/>
        <end position="156"/>
    </location>
</feature>
<proteinExistence type="predicted"/>
<sequence length="282" mass="30331">MSKILYTLKVIFKFFIIIGLLSTGLVLSACERELKEHKVPPAVVEKLEKKNDPKLQAKAVEGTITLGEGQTPMVTQSAVVFLYARPRGVESGPPLAVKKINLFNFPMEYSLGPADVMMQGTSFDGPLTVSARLDLDGDPKARPGDLEGRIDVEPGNKQAHIVLGEQVRGGKEITGTLSLTPELQKNLPETPVLFILARPHGVKGGAPLAVKRVIGAQFPYEFRIGQADAMLPDTEFDGAVTLLFRLDNDGNLKSTPGDMEGKIDANAGDTNINVVMETLVGG</sequence>
<accession>M1Z9P4</accession>
<dbReference type="RefSeq" id="WP_005006802.1">
    <property type="nucleotide sequence ID" value="NZ_HG422173.1"/>
</dbReference>